<dbReference type="FunFam" id="3.10.20.370:FF:000001">
    <property type="entry name" value="Retrovirus-related Pol polyprotein from transposon 17.6-like protein"/>
    <property type="match status" value="1"/>
</dbReference>
<evidence type="ECO:0000259" key="10">
    <source>
        <dbReference type="PROSITE" id="PS50878"/>
    </source>
</evidence>
<dbReference type="Gene3D" id="3.30.420.10">
    <property type="entry name" value="Ribonuclease H-like superfamily/Ribonuclease H"/>
    <property type="match status" value="1"/>
</dbReference>
<dbReference type="InterPro" id="IPR041588">
    <property type="entry name" value="Integrase_H2C2"/>
</dbReference>
<dbReference type="InterPro" id="IPR000477">
    <property type="entry name" value="RT_dom"/>
</dbReference>
<evidence type="ECO:0000256" key="5">
    <source>
        <dbReference type="ARBA" id="ARBA00022722"/>
    </source>
</evidence>
<name>A0A6P6NC98_CARAU</name>
<feature type="domain" description="Reverse transcriptase" evidence="10">
    <location>
        <begin position="109"/>
        <end position="286"/>
    </location>
</feature>
<dbReference type="SUPFAM" id="SSF53098">
    <property type="entry name" value="Ribonuclease H-like"/>
    <property type="match status" value="1"/>
</dbReference>
<dbReference type="PANTHER" id="PTHR37984">
    <property type="entry name" value="PROTEIN CBG26694"/>
    <property type="match status" value="1"/>
</dbReference>
<evidence type="ECO:0000256" key="2">
    <source>
        <dbReference type="ARBA" id="ARBA00012180"/>
    </source>
</evidence>
<evidence type="ECO:0000256" key="7">
    <source>
        <dbReference type="ARBA" id="ARBA00022801"/>
    </source>
</evidence>
<dbReference type="InterPro" id="IPR043502">
    <property type="entry name" value="DNA/RNA_pol_sf"/>
</dbReference>
<dbReference type="FunFam" id="1.10.340.70:FF:000004">
    <property type="entry name" value="Retrovirus-related Pol polyprotein from transposon 297-like Protein"/>
    <property type="match status" value="1"/>
</dbReference>
<dbReference type="InterPro" id="IPR041373">
    <property type="entry name" value="RT_RNaseH"/>
</dbReference>
<dbReference type="Pfam" id="PF00665">
    <property type="entry name" value="rve"/>
    <property type="match status" value="1"/>
</dbReference>
<keyword evidence="3" id="KW-0808">Transferase</keyword>
<dbReference type="Gene3D" id="1.10.340.70">
    <property type="match status" value="1"/>
</dbReference>
<dbReference type="InterPro" id="IPR050951">
    <property type="entry name" value="Retrovirus_Pol_polyprotein"/>
</dbReference>
<dbReference type="RefSeq" id="XP_026106617.1">
    <property type="nucleotide sequence ID" value="XM_026250832.1"/>
</dbReference>
<dbReference type="Gene3D" id="3.30.70.270">
    <property type="match status" value="2"/>
</dbReference>
<keyword evidence="6" id="KW-0255">Endonuclease</keyword>
<dbReference type="FunFam" id="3.30.420.10:FF:000063">
    <property type="entry name" value="Retrovirus-related Pol polyprotein from transposon 297-like Protein"/>
    <property type="match status" value="1"/>
</dbReference>
<dbReference type="EC" id="3.1.26.4" evidence="2"/>
<dbReference type="InterPro" id="IPR043128">
    <property type="entry name" value="Rev_trsase/Diguanyl_cyclase"/>
</dbReference>
<dbReference type="GO" id="GO:0004523">
    <property type="term" value="F:RNA-DNA hybrid ribonuclease activity"/>
    <property type="evidence" value="ECO:0007669"/>
    <property type="project" value="UniProtKB-EC"/>
</dbReference>
<dbReference type="PROSITE" id="PS50994">
    <property type="entry name" value="INTEGRASE"/>
    <property type="match status" value="1"/>
</dbReference>
<evidence type="ECO:0000256" key="9">
    <source>
        <dbReference type="ARBA" id="ARBA00039658"/>
    </source>
</evidence>
<dbReference type="GO" id="GO:0015074">
    <property type="term" value="P:DNA integration"/>
    <property type="evidence" value="ECO:0007669"/>
    <property type="project" value="InterPro"/>
</dbReference>
<keyword evidence="5" id="KW-0540">Nuclease</keyword>
<feature type="domain" description="Integrase catalytic" evidence="11">
    <location>
        <begin position="659"/>
        <end position="816"/>
    </location>
</feature>
<evidence type="ECO:0000256" key="8">
    <source>
        <dbReference type="ARBA" id="ARBA00022918"/>
    </source>
</evidence>
<evidence type="ECO:0000259" key="11">
    <source>
        <dbReference type="PROSITE" id="PS50994"/>
    </source>
</evidence>
<dbReference type="FunFam" id="3.30.70.270:FF:000020">
    <property type="entry name" value="Transposon Tf2-6 polyprotein-like Protein"/>
    <property type="match status" value="1"/>
</dbReference>
<keyword evidence="8" id="KW-0695">RNA-directed DNA polymerase</keyword>
<dbReference type="SUPFAM" id="SSF56672">
    <property type="entry name" value="DNA/RNA polymerases"/>
    <property type="match status" value="1"/>
</dbReference>
<dbReference type="GO" id="GO:0003964">
    <property type="term" value="F:RNA-directed DNA polymerase activity"/>
    <property type="evidence" value="ECO:0007669"/>
    <property type="project" value="UniProtKB-KW"/>
</dbReference>
<evidence type="ECO:0000256" key="6">
    <source>
        <dbReference type="ARBA" id="ARBA00022759"/>
    </source>
</evidence>
<sequence>MLTTVQYATITVPATLYIVKTGTALLGMDLFRALRLSIDNNSVLSPAGPVTEIREIKAKAVTGEKLGLAKGFIHRVKVREDVQPVQQKLRRLPLSVKQAVSAELERLLEMDVIERIDASPWVSPIVVTRRKNGAVRMCVDLREPNKAVVMDSHPLPHMDDLFSEMRGATVFSTIDLANAYHQVLLAEESRDMTAFITHEGLSRFRRVPYGLCSAPSAFSKMMSLVLKDLKGVQNYLDDVIVYGTGKEEHDRNLQMVLAALKEAGLQLNNEKCHFNQTSLRFLGHTISAQGLLPDKDHLKAITAAPAPSDATTLRSFLGLTAWYAKFVQNYASLVEPMRDCLRDDTFQWTAAAQSSFDTVKTRIVTSSALSVFDPSLTTIVSTDASDYGLGAILTQMHADNMERTVAFASRSLTPAERKYSIVEKEALACVWAVEKWRTFLWGTRFILRTDHQALTTLLHTKGLGRTGMRIARWSARLLCFTYDVVYRAGAQNYAADCLSRLPLPSEENAEPVTEPELVALLHTELKALSAKDFVGACEVCPELTAIRAQIKKGWPKTAKSLLAVLRPYFATRDELSVQDVTIYRGPHRRLVPVALRKQLVDLAHETHQGVVRTKQRLRDLYWWPGMDMLVQDNISACVTCQMNDKSAKTHAAPIQPVPLPDGPWQKVGIDIVGPCESANWDCRYAVTLIDYYTKWPEVAFTHSITTTAVTTFLSAVFARFGNPTELISDNGTQFTSSEFKEFLAVRDITHRKVSLYYPQANGAIERWNRVLKETLLTAEQERKSWKPFLQDFLLTYRATPHSTTGVSPYELMFNRKMRTKVNIGPASKATLLTEKQLRNRVISKQNASKVYTDARRGAQVPKIKEGSLVRVRKPFHVKKGLSKFYRPARVVRRAGANAYVLEDGRTWNATHLSLVPDRVKDTFDSSVPVPVLGSAQMLDVPVPESGPAQPFGDVRMPGRVRKKPAWLNDYVQ</sequence>
<dbReference type="CDD" id="cd09274">
    <property type="entry name" value="RNase_HI_RT_Ty3"/>
    <property type="match status" value="1"/>
</dbReference>
<evidence type="ECO:0000256" key="4">
    <source>
        <dbReference type="ARBA" id="ARBA00022695"/>
    </source>
</evidence>
<evidence type="ECO:0000313" key="12">
    <source>
        <dbReference type="Proteomes" id="UP000515129"/>
    </source>
</evidence>
<dbReference type="GeneID" id="113078534"/>
<keyword evidence="7" id="KW-0378">Hydrolase</keyword>
<keyword evidence="12" id="KW-1185">Reference proteome</keyword>
<proteinExistence type="inferred from homology"/>
<dbReference type="Pfam" id="PF17917">
    <property type="entry name" value="RT_RNaseH"/>
    <property type="match status" value="1"/>
</dbReference>
<dbReference type="KEGG" id="caua:113078534"/>
<dbReference type="PROSITE" id="PS50878">
    <property type="entry name" value="RT_POL"/>
    <property type="match status" value="1"/>
</dbReference>
<dbReference type="PANTHER" id="PTHR37984:SF15">
    <property type="entry name" value="INTEGRASE CATALYTIC DOMAIN-CONTAINING PROTEIN"/>
    <property type="match status" value="1"/>
</dbReference>
<gene>
    <name evidence="13" type="primary">LOC113078534</name>
</gene>
<evidence type="ECO:0000256" key="1">
    <source>
        <dbReference type="ARBA" id="ARBA00010879"/>
    </source>
</evidence>
<dbReference type="Gene3D" id="3.10.10.10">
    <property type="entry name" value="HIV Type 1 Reverse Transcriptase, subunit A, domain 1"/>
    <property type="match status" value="1"/>
</dbReference>
<protein>
    <recommendedName>
        <fullName evidence="9">Gypsy retrotransposon integrase-like protein 1</fullName>
        <ecNumber evidence="2">3.1.26.4</ecNumber>
    </recommendedName>
</protein>
<dbReference type="InterPro" id="IPR012337">
    <property type="entry name" value="RNaseH-like_sf"/>
</dbReference>
<dbReference type="InterPro" id="IPR036397">
    <property type="entry name" value="RNaseH_sf"/>
</dbReference>
<comment type="similarity">
    <text evidence="1">Belongs to the beta type-B retroviral polymerase family. HERV class-II K(HML-2) pol subfamily.</text>
</comment>
<accession>A0A6P6NC98</accession>
<evidence type="ECO:0000313" key="13">
    <source>
        <dbReference type="RefSeq" id="XP_026106617.1"/>
    </source>
</evidence>
<dbReference type="GO" id="GO:0003676">
    <property type="term" value="F:nucleic acid binding"/>
    <property type="evidence" value="ECO:0007669"/>
    <property type="project" value="InterPro"/>
</dbReference>
<dbReference type="InterPro" id="IPR001584">
    <property type="entry name" value="Integrase_cat-core"/>
</dbReference>
<keyword evidence="4" id="KW-0548">Nucleotidyltransferase</keyword>
<dbReference type="CDD" id="cd01647">
    <property type="entry name" value="RT_LTR"/>
    <property type="match status" value="1"/>
</dbReference>
<reference evidence="13" key="1">
    <citation type="submission" date="2025-08" db="UniProtKB">
        <authorList>
            <consortium name="RefSeq"/>
        </authorList>
    </citation>
    <scope>IDENTIFICATION</scope>
    <source>
        <strain evidence="13">Wakin</strain>
        <tissue evidence="13">Muscle</tissue>
    </source>
</reference>
<dbReference type="Pfam" id="PF17921">
    <property type="entry name" value="Integrase_H2C2"/>
    <property type="match status" value="1"/>
</dbReference>
<dbReference type="Pfam" id="PF00078">
    <property type="entry name" value="RVT_1"/>
    <property type="match status" value="1"/>
</dbReference>
<dbReference type="Proteomes" id="UP000515129">
    <property type="component" value="Unplaced"/>
</dbReference>
<dbReference type="AlphaFoldDB" id="A0A6P6NC98"/>
<dbReference type="OrthoDB" id="775972at2759"/>
<evidence type="ECO:0000256" key="3">
    <source>
        <dbReference type="ARBA" id="ARBA00022679"/>
    </source>
</evidence>
<organism evidence="12 13">
    <name type="scientific">Carassius auratus</name>
    <name type="common">Goldfish</name>
    <dbReference type="NCBI Taxonomy" id="7957"/>
    <lineage>
        <taxon>Eukaryota</taxon>
        <taxon>Metazoa</taxon>
        <taxon>Chordata</taxon>
        <taxon>Craniata</taxon>
        <taxon>Vertebrata</taxon>
        <taxon>Euteleostomi</taxon>
        <taxon>Actinopterygii</taxon>
        <taxon>Neopterygii</taxon>
        <taxon>Teleostei</taxon>
        <taxon>Ostariophysi</taxon>
        <taxon>Cypriniformes</taxon>
        <taxon>Cyprinidae</taxon>
        <taxon>Cyprininae</taxon>
        <taxon>Carassius</taxon>
    </lineage>
</organism>